<dbReference type="NCBIfam" id="TIGR00043">
    <property type="entry name" value="rRNA maturation RNase YbeY"/>
    <property type="match status" value="1"/>
</dbReference>
<dbReference type="EMBL" id="JASNJE010000014">
    <property type="protein sequence ID" value="MDK3073919.1"/>
    <property type="molecule type" value="Genomic_DNA"/>
</dbReference>
<keyword evidence="7" id="KW-0698">rRNA processing</keyword>
<keyword evidence="9" id="KW-1185">Reference proteome</keyword>
<comment type="cofactor">
    <cofactor evidence="7">
        <name>Zn(2+)</name>
        <dbReference type="ChEBI" id="CHEBI:29105"/>
    </cofactor>
    <text evidence="7">Binds 1 zinc ion.</text>
</comment>
<dbReference type="EC" id="3.1.-.-" evidence="7"/>
<feature type="binding site" evidence="7">
    <location>
        <position position="128"/>
    </location>
    <ligand>
        <name>Zn(2+)</name>
        <dbReference type="ChEBI" id="CHEBI:29105"/>
        <note>catalytic</note>
    </ligand>
</feature>
<dbReference type="PROSITE" id="PS01306">
    <property type="entry name" value="UPF0054"/>
    <property type="match status" value="1"/>
</dbReference>
<keyword evidence="3 7" id="KW-0479">Metal-binding</keyword>
<evidence type="ECO:0000256" key="5">
    <source>
        <dbReference type="ARBA" id="ARBA00022801"/>
    </source>
</evidence>
<evidence type="ECO:0000256" key="1">
    <source>
        <dbReference type="ARBA" id="ARBA00010875"/>
    </source>
</evidence>
<dbReference type="InterPro" id="IPR002036">
    <property type="entry name" value="YbeY"/>
</dbReference>
<dbReference type="PANTHER" id="PTHR46986:SF1">
    <property type="entry name" value="ENDORIBONUCLEASE YBEY, CHLOROPLASTIC"/>
    <property type="match status" value="1"/>
</dbReference>
<comment type="similarity">
    <text evidence="1 7">Belongs to the endoribonuclease YbeY family.</text>
</comment>
<evidence type="ECO:0000313" key="8">
    <source>
        <dbReference type="EMBL" id="MDK3073919.1"/>
    </source>
</evidence>
<evidence type="ECO:0000256" key="2">
    <source>
        <dbReference type="ARBA" id="ARBA00022722"/>
    </source>
</evidence>
<organism evidence="8 9">
    <name type="scientific">Sedimentitalea xiamensis</name>
    <dbReference type="NCBI Taxonomy" id="3050037"/>
    <lineage>
        <taxon>Bacteria</taxon>
        <taxon>Pseudomonadati</taxon>
        <taxon>Pseudomonadota</taxon>
        <taxon>Alphaproteobacteria</taxon>
        <taxon>Rhodobacterales</taxon>
        <taxon>Paracoccaceae</taxon>
        <taxon>Sedimentitalea</taxon>
    </lineage>
</organism>
<dbReference type="InterPro" id="IPR020549">
    <property type="entry name" value="YbeY_CS"/>
</dbReference>
<evidence type="ECO:0000256" key="6">
    <source>
        <dbReference type="ARBA" id="ARBA00022833"/>
    </source>
</evidence>
<accession>A0ABT7FGL1</accession>
<protein>
    <recommendedName>
        <fullName evidence="7">Endoribonuclease YbeY</fullName>
        <ecNumber evidence="7">3.1.-.-</ecNumber>
    </recommendedName>
</protein>
<dbReference type="PANTHER" id="PTHR46986">
    <property type="entry name" value="ENDORIBONUCLEASE YBEY, CHLOROPLASTIC"/>
    <property type="match status" value="1"/>
</dbReference>
<evidence type="ECO:0000256" key="4">
    <source>
        <dbReference type="ARBA" id="ARBA00022759"/>
    </source>
</evidence>
<dbReference type="Pfam" id="PF02130">
    <property type="entry name" value="YbeY"/>
    <property type="match status" value="1"/>
</dbReference>
<comment type="caution">
    <text evidence="8">The sequence shown here is derived from an EMBL/GenBank/DDBJ whole genome shotgun (WGS) entry which is preliminary data.</text>
</comment>
<comment type="function">
    <text evidence="7">Single strand-specific metallo-endoribonuclease involved in late-stage 70S ribosome quality control and in maturation of the 3' terminus of the 16S rRNA.</text>
</comment>
<gene>
    <name evidence="7 8" type="primary">ybeY</name>
    <name evidence="8" type="ORF">QO034_12425</name>
</gene>
<proteinExistence type="inferred from homology"/>
<evidence type="ECO:0000313" key="9">
    <source>
        <dbReference type="Proteomes" id="UP001227126"/>
    </source>
</evidence>
<feature type="binding site" evidence="7">
    <location>
        <position position="138"/>
    </location>
    <ligand>
        <name>Zn(2+)</name>
        <dbReference type="ChEBI" id="CHEBI:29105"/>
        <note>catalytic</note>
    </ligand>
</feature>
<keyword evidence="6 7" id="KW-0862">Zinc</keyword>
<comment type="subcellular location">
    <subcellularLocation>
        <location evidence="7">Cytoplasm</location>
    </subcellularLocation>
</comment>
<dbReference type="InterPro" id="IPR023091">
    <property type="entry name" value="MetalPrtase_cat_dom_sf_prd"/>
</dbReference>
<sequence length="170" mass="18164">MAIESIIESDVWADLDIGALAERAVSGALRACDLDPEDCEVTVMACDDARIAALNREFRGKAQPTNVLSWPAEDLSAADPGGIPRTPEPDATGEIALGDIAIAFETCAREAAAAGKPMADHVTHLVVHGLLHLLGYDHIRDPDATLMERLEVEILGRLGLDDPYRDTEGP</sequence>
<dbReference type="RefSeq" id="WP_284485856.1">
    <property type="nucleotide sequence ID" value="NZ_JASNJE010000014.1"/>
</dbReference>
<feature type="binding site" evidence="7">
    <location>
        <position position="132"/>
    </location>
    <ligand>
        <name>Zn(2+)</name>
        <dbReference type="ChEBI" id="CHEBI:29105"/>
        <note>catalytic</note>
    </ligand>
</feature>
<keyword evidence="7" id="KW-0963">Cytoplasm</keyword>
<evidence type="ECO:0000256" key="7">
    <source>
        <dbReference type="HAMAP-Rule" id="MF_00009"/>
    </source>
</evidence>
<keyword evidence="5 7" id="KW-0378">Hydrolase</keyword>
<dbReference type="HAMAP" id="MF_00009">
    <property type="entry name" value="Endoribonucl_YbeY"/>
    <property type="match status" value="1"/>
</dbReference>
<dbReference type="SUPFAM" id="SSF55486">
    <property type="entry name" value="Metalloproteases ('zincins'), catalytic domain"/>
    <property type="match status" value="1"/>
</dbReference>
<reference evidence="8 9" key="1">
    <citation type="submission" date="2023-05" db="EMBL/GenBank/DDBJ databases">
        <title>Sedimentitalea sp. nov. JM2-8.</title>
        <authorList>
            <person name="Huang J."/>
        </authorList>
    </citation>
    <scope>NUCLEOTIDE SEQUENCE [LARGE SCALE GENOMIC DNA]</scope>
    <source>
        <strain evidence="8 9">JM2-8</strain>
    </source>
</reference>
<name>A0ABT7FGL1_9RHOB</name>
<evidence type="ECO:0000256" key="3">
    <source>
        <dbReference type="ARBA" id="ARBA00022723"/>
    </source>
</evidence>
<keyword evidence="4 7" id="KW-0255">Endonuclease</keyword>
<keyword evidence="2 7" id="KW-0540">Nuclease</keyword>
<keyword evidence="7" id="KW-0690">Ribosome biogenesis</keyword>
<dbReference type="Gene3D" id="3.40.390.30">
    <property type="entry name" value="Metalloproteases ('zincins'), catalytic domain"/>
    <property type="match status" value="1"/>
</dbReference>
<dbReference type="Proteomes" id="UP001227126">
    <property type="component" value="Unassembled WGS sequence"/>
</dbReference>